<evidence type="ECO:0000313" key="3">
    <source>
        <dbReference type="EMBL" id="MQU16575.1"/>
    </source>
</evidence>
<dbReference type="SUPFAM" id="SSF55073">
    <property type="entry name" value="Nucleotide cyclase"/>
    <property type="match status" value="1"/>
</dbReference>
<sequence length="455" mass="51025">MKKGISRKSFDGLLDSARKKTLHKSSVSTEDFSGSIFESAYDSAAQASTSREIQATESIQRDIRAAFKKPGLNHNPIGGHPDFAHLAETDQQEKHHICSLFLDIKNSTRLSFIYDLEDVVAIKNTILKAAAETVRAMDGYVHRFMGDALLAFFGGKDVNKDDSVINAINCASVLESLMIGTIIPALEDNGFKASYLGFRIGLDYGADEKVLWSSYGLKGVYEVTATSFHVDVAAKLQNMAGRNKAMLGDSIMNEIDFPKAYQKVKAYTVNNEVKYVYTLNREYTDALGQTHTYKVRELYHEAYRDLLPYSTDLKETFYGSTTVSCHGITYFCNCIENGLETEYRSISRALEKGVSLSFKVQLSKSVYEEQKFPLSITFTKRNHGKEAELREQAGTFPKPVTVIVRDMGFRTPFFPGKTIEEPESTSYRGLHTMEAEVKDADLKIIFKDIIGIYIK</sequence>
<proteinExistence type="predicted"/>
<dbReference type="AlphaFoldDB" id="A0A6G1W258"/>
<dbReference type="Pfam" id="PF18134">
    <property type="entry name" value="AGS_C"/>
    <property type="match status" value="1"/>
</dbReference>
<dbReference type="InterPro" id="IPR040511">
    <property type="entry name" value="AGS_C"/>
</dbReference>
<dbReference type="EMBL" id="WIWP01000005">
    <property type="protein sequence ID" value="MQT25126.1"/>
    <property type="molecule type" value="Genomic_DNA"/>
</dbReference>
<dbReference type="Proteomes" id="UP000443000">
    <property type="component" value="Unassembled WGS sequence"/>
</dbReference>
<evidence type="ECO:0000313" key="5">
    <source>
        <dbReference type="Proteomes" id="UP000713985"/>
    </source>
</evidence>
<gene>
    <name evidence="3" type="ORF">GHN41_09010</name>
    <name evidence="2" type="ORF">GHN94_04640</name>
</gene>
<dbReference type="GO" id="GO:0035556">
    <property type="term" value="P:intracellular signal transduction"/>
    <property type="evidence" value="ECO:0007669"/>
    <property type="project" value="InterPro"/>
</dbReference>
<accession>A0A6G1W258</accession>
<dbReference type="OrthoDB" id="9806704at2"/>
<dbReference type="InterPro" id="IPR029787">
    <property type="entry name" value="Nucleotide_cyclase"/>
</dbReference>
<dbReference type="InterPro" id="IPR001054">
    <property type="entry name" value="A/G_cyclase"/>
</dbReference>
<dbReference type="GO" id="GO:0009190">
    <property type="term" value="P:cyclic nucleotide biosynthetic process"/>
    <property type="evidence" value="ECO:0007669"/>
    <property type="project" value="InterPro"/>
</dbReference>
<feature type="domain" description="Adenylyl/Guanylyl and SMODS C-terminal sensor" evidence="1">
    <location>
        <begin position="321"/>
        <end position="455"/>
    </location>
</feature>
<evidence type="ECO:0000313" key="2">
    <source>
        <dbReference type="EMBL" id="MQT25126.1"/>
    </source>
</evidence>
<dbReference type="Proteomes" id="UP000713985">
    <property type="component" value="Unassembled WGS sequence"/>
</dbReference>
<dbReference type="EMBL" id="WIVT01000008">
    <property type="protein sequence ID" value="MQU16575.1"/>
    <property type="molecule type" value="Genomic_DNA"/>
</dbReference>
<organism evidence="3 4">
    <name type="scientific">Pseudomonas helleri</name>
    <dbReference type="NCBI Taxonomy" id="1608996"/>
    <lineage>
        <taxon>Bacteria</taxon>
        <taxon>Pseudomonadati</taxon>
        <taxon>Pseudomonadota</taxon>
        <taxon>Gammaproteobacteria</taxon>
        <taxon>Pseudomonadales</taxon>
        <taxon>Pseudomonadaceae</taxon>
        <taxon>Pseudomonas</taxon>
    </lineage>
</organism>
<dbReference type="Gene3D" id="3.30.70.1230">
    <property type="entry name" value="Nucleotide cyclase"/>
    <property type="match status" value="1"/>
</dbReference>
<keyword evidence="5" id="KW-1185">Reference proteome</keyword>
<dbReference type="CDD" id="cd07302">
    <property type="entry name" value="CHD"/>
    <property type="match status" value="1"/>
</dbReference>
<reference evidence="4 5" key="1">
    <citation type="submission" date="2019-10" db="EMBL/GenBank/DDBJ databases">
        <title>Evaluation of single-gene subtyping targets for Pseudomonas.</title>
        <authorList>
            <person name="Reichler S.J."/>
            <person name="Orsi R.H."/>
            <person name="Wiedmann M."/>
            <person name="Martin N.H."/>
            <person name="Murphy S.I."/>
        </authorList>
    </citation>
    <scope>NUCLEOTIDE SEQUENCE [LARGE SCALE GENOMIC DNA]</scope>
    <source>
        <strain evidence="2 5">FSL R10-0802</strain>
        <strain evidence="3 4">FSL R10-1594</strain>
    </source>
</reference>
<evidence type="ECO:0000259" key="1">
    <source>
        <dbReference type="Pfam" id="PF18134"/>
    </source>
</evidence>
<comment type="caution">
    <text evidence="3">The sequence shown here is derived from an EMBL/GenBank/DDBJ whole genome shotgun (WGS) entry which is preliminary data.</text>
</comment>
<dbReference type="GO" id="GO:0004016">
    <property type="term" value="F:adenylate cyclase activity"/>
    <property type="evidence" value="ECO:0007669"/>
    <property type="project" value="UniProtKB-ARBA"/>
</dbReference>
<protein>
    <recommendedName>
        <fullName evidence="1">Adenylyl/Guanylyl and SMODS C-terminal sensor domain-containing protein</fullName>
    </recommendedName>
</protein>
<evidence type="ECO:0000313" key="4">
    <source>
        <dbReference type="Proteomes" id="UP000443000"/>
    </source>
</evidence>
<name>A0A6G1W258_9PSED</name>
<dbReference type="RefSeq" id="WP_153404516.1">
    <property type="nucleotide sequence ID" value="NZ_WIVT01000008.1"/>
</dbReference>